<gene>
    <name evidence="2" type="ORF">AOQ84DRAFT_221299</name>
</gene>
<dbReference type="AlphaFoldDB" id="A0A8E2F2C8"/>
<dbReference type="EMBL" id="KV749537">
    <property type="protein sequence ID" value="OCL09008.1"/>
    <property type="molecule type" value="Genomic_DNA"/>
</dbReference>
<evidence type="ECO:0000313" key="3">
    <source>
        <dbReference type="Proteomes" id="UP000250140"/>
    </source>
</evidence>
<feature type="compositionally biased region" description="Basic and acidic residues" evidence="1">
    <location>
        <begin position="447"/>
        <end position="458"/>
    </location>
</feature>
<dbReference type="Proteomes" id="UP000250140">
    <property type="component" value="Unassembled WGS sequence"/>
</dbReference>
<feature type="region of interest" description="Disordered" evidence="1">
    <location>
        <begin position="447"/>
        <end position="499"/>
    </location>
</feature>
<keyword evidence="3" id="KW-1185">Reference proteome</keyword>
<reference evidence="2 3" key="1">
    <citation type="journal article" date="2016" name="Nat. Commun.">
        <title>Ectomycorrhizal ecology is imprinted in the genome of the dominant symbiotic fungus Cenococcum geophilum.</title>
        <authorList>
            <consortium name="DOE Joint Genome Institute"/>
            <person name="Peter M."/>
            <person name="Kohler A."/>
            <person name="Ohm R.A."/>
            <person name="Kuo A."/>
            <person name="Krutzmann J."/>
            <person name="Morin E."/>
            <person name="Arend M."/>
            <person name="Barry K.W."/>
            <person name="Binder M."/>
            <person name="Choi C."/>
            <person name="Clum A."/>
            <person name="Copeland A."/>
            <person name="Grisel N."/>
            <person name="Haridas S."/>
            <person name="Kipfer T."/>
            <person name="LaButti K."/>
            <person name="Lindquist E."/>
            <person name="Lipzen A."/>
            <person name="Maire R."/>
            <person name="Meier B."/>
            <person name="Mihaltcheva S."/>
            <person name="Molinier V."/>
            <person name="Murat C."/>
            <person name="Poggeler S."/>
            <person name="Quandt C.A."/>
            <person name="Sperisen C."/>
            <person name="Tritt A."/>
            <person name="Tisserant E."/>
            <person name="Crous P.W."/>
            <person name="Henrissat B."/>
            <person name="Nehls U."/>
            <person name="Egli S."/>
            <person name="Spatafora J.W."/>
            <person name="Grigoriev I.V."/>
            <person name="Martin F.M."/>
        </authorList>
    </citation>
    <scope>NUCLEOTIDE SEQUENCE [LARGE SCALE GENOMIC DNA]</scope>
    <source>
        <strain evidence="2 3">CBS 207.34</strain>
    </source>
</reference>
<feature type="compositionally biased region" description="Polar residues" evidence="1">
    <location>
        <begin position="466"/>
        <end position="484"/>
    </location>
</feature>
<name>A0A8E2F2C8_9PEZI</name>
<organism evidence="2 3">
    <name type="scientific">Glonium stellatum</name>
    <dbReference type="NCBI Taxonomy" id="574774"/>
    <lineage>
        <taxon>Eukaryota</taxon>
        <taxon>Fungi</taxon>
        <taxon>Dikarya</taxon>
        <taxon>Ascomycota</taxon>
        <taxon>Pezizomycotina</taxon>
        <taxon>Dothideomycetes</taxon>
        <taxon>Pleosporomycetidae</taxon>
        <taxon>Gloniales</taxon>
        <taxon>Gloniaceae</taxon>
        <taxon>Glonium</taxon>
    </lineage>
</organism>
<protein>
    <submittedName>
        <fullName evidence="2">Uncharacterized protein</fullName>
    </submittedName>
</protein>
<accession>A0A8E2F2C8</accession>
<proteinExistence type="predicted"/>
<evidence type="ECO:0000313" key="2">
    <source>
        <dbReference type="EMBL" id="OCL09008.1"/>
    </source>
</evidence>
<sequence length="499" mass="56471">MNALMDHKYPQGLTNPLSETMAPNITPLGEGVYNITCHGLSHRMTSRDRNESTHMSSDTYKNETRIIADGVATLQIINNRGELWGTLCLNDSCLELSLYFGRLPATAQKVYVFQWRGSQSNHQTYVGPSCTGVLSLVGPGKFVGHFTLPRGFHCEFEGFQSHDVQRHFEDQTCRVTAKIHWDRCFTILQTIANLEKEARTVSTMQISNGTLALGDKFISILNLPDEQKTELSSLSREYYLSTSCSFPLYVFRNSNSAQSRELLRQTPQLVLCRDAEGIMWGSFNIHSMRGVLRLNQPGPTSINSETILFNWRGVSSTGSGDHGVQKSLRTGAGHITFGRLGDSIAHGRFNIDVRQVDTDFCYAGWHEPFEFYLYGKTDSKKRFMPRPLWSFEREWSILGRVCNSSVPKEASMEDESPVLVRLPRRHNRPEGVIGRKRKEALLSDEKAEVRKPSRDHNGRVKRWKSQHTNQIGGQSIVGSTVNGNRTIRRSSRISKPKIR</sequence>
<evidence type="ECO:0000256" key="1">
    <source>
        <dbReference type="SAM" id="MobiDB-lite"/>
    </source>
</evidence>
<feature type="compositionally biased region" description="Basic residues" evidence="1">
    <location>
        <begin position="486"/>
        <end position="499"/>
    </location>
</feature>